<dbReference type="CDD" id="cd00609">
    <property type="entry name" value="AAT_like"/>
    <property type="match status" value="1"/>
</dbReference>
<gene>
    <name evidence="7" type="ORF">Vse01_50630</name>
</gene>
<dbReference type="InterPro" id="IPR004839">
    <property type="entry name" value="Aminotransferase_I/II_large"/>
</dbReference>
<reference evidence="7" key="1">
    <citation type="submission" date="2021-01" db="EMBL/GenBank/DDBJ databases">
        <title>Whole genome shotgun sequence of Verrucosispora sediminis NBRC 107745.</title>
        <authorList>
            <person name="Komaki H."/>
            <person name="Tamura T."/>
        </authorList>
    </citation>
    <scope>NUCLEOTIDE SEQUENCE</scope>
    <source>
        <strain evidence="7">NBRC 107745</strain>
    </source>
</reference>
<comment type="cofactor">
    <cofactor evidence="1">
        <name>pyridoxal 5'-phosphate</name>
        <dbReference type="ChEBI" id="CHEBI:597326"/>
    </cofactor>
</comment>
<dbReference type="InterPro" id="IPR015424">
    <property type="entry name" value="PyrdxlP-dep_Trfase"/>
</dbReference>
<evidence type="ECO:0000256" key="4">
    <source>
        <dbReference type="ARBA" id="ARBA00022679"/>
    </source>
</evidence>
<keyword evidence="8" id="KW-1185">Reference proteome</keyword>
<evidence type="ECO:0000256" key="5">
    <source>
        <dbReference type="ARBA" id="ARBA00022898"/>
    </source>
</evidence>
<evidence type="ECO:0000259" key="6">
    <source>
        <dbReference type="Pfam" id="PF00155"/>
    </source>
</evidence>
<dbReference type="GO" id="GO:0008483">
    <property type="term" value="F:transaminase activity"/>
    <property type="evidence" value="ECO:0007669"/>
    <property type="project" value="UniProtKB-KW"/>
</dbReference>
<evidence type="ECO:0000313" key="7">
    <source>
        <dbReference type="EMBL" id="GIJ35915.1"/>
    </source>
</evidence>
<name>A0A9W5XM04_9ACTN</name>
<dbReference type="GO" id="GO:0030170">
    <property type="term" value="F:pyridoxal phosphate binding"/>
    <property type="evidence" value="ECO:0007669"/>
    <property type="project" value="InterPro"/>
</dbReference>
<keyword evidence="4" id="KW-0808">Transferase</keyword>
<dbReference type="Gene3D" id="3.40.640.10">
    <property type="entry name" value="Type I PLP-dependent aspartate aminotransferase-like (Major domain)"/>
    <property type="match status" value="1"/>
</dbReference>
<evidence type="ECO:0000313" key="8">
    <source>
        <dbReference type="Proteomes" id="UP000607311"/>
    </source>
</evidence>
<dbReference type="RefSeq" id="WP_093408982.1">
    <property type="nucleotide sequence ID" value="NZ_BOPD01000038.1"/>
</dbReference>
<sequence>MTEALRTLATPPPASRVVSAQPPLRSLLRHSAFAVQRQADELAATGRDVIHLELGEPDLPTAAHIVSAMVSSARDGWTHYTAPAGDPEIRQHLAGHYARLLRMPVAAEQVLLVPGSNMVLHFALLTLVAPGDEVLLPDPGFPVYAELVRLAGGVPVSYPLRGTAGFAPDIAELAARVTARTRLLVVNSPHNPTGAVLLPETARELTDLVRRHSFYVLRDEAYRGLNWTGVDTDAVLAELPPERVIVSETLSKSHAMCGWRAGIMVAPPHLAADFAVLMTNTNCCMPAFVQRALPAALTAPETASWSARYAAEYRARRDLTVTRLLDMPSVRLTPPMGAFYAFPDISDTGLQDVVFAQRLLAETGVAVMPGSSYGRHGRGHVRLSFTQPPDRLTDALDRMHRFLAELA</sequence>
<accession>A0A9W5XM04</accession>
<dbReference type="SUPFAM" id="SSF53383">
    <property type="entry name" value="PLP-dependent transferases"/>
    <property type="match status" value="1"/>
</dbReference>
<dbReference type="PANTHER" id="PTHR46383:SF1">
    <property type="entry name" value="ASPARTATE AMINOTRANSFERASE"/>
    <property type="match status" value="1"/>
</dbReference>
<dbReference type="InterPro" id="IPR015421">
    <property type="entry name" value="PyrdxlP-dep_Trfase_major"/>
</dbReference>
<dbReference type="GO" id="GO:0006520">
    <property type="term" value="P:amino acid metabolic process"/>
    <property type="evidence" value="ECO:0007669"/>
    <property type="project" value="InterPro"/>
</dbReference>
<dbReference type="OrthoDB" id="9763453at2"/>
<dbReference type="AlphaFoldDB" id="A0A9W5XM04"/>
<keyword evidence="5" id="KW-0663">Pyridoxal phosphate</keyword>
<comment type="caution">
    <text evidence="7">The sequence shown here is derived from an EMBL/GenBank/DDBJ whole genome shotgun (WGS) entry which is preliminary data.</text>
</comment>
<comment type="similarity">
    <text evidence="2">Belongs to the class-I pyridoxal-phosphate-dependent aminotransferase family.</text>
</comment>
<dbReference type="PANTHER" id="PTHR46383">
    <property type="entry name" value="ASPARTATE AMINOTRANSFERASE"/>
    <property type="match status" value="1"/>
</dbReference>
<feature type="domain" description="Aminotransferase class I/classII large" evidence="6">
    <location>
        <begin position="48"/>
        <end position="398"/>
    </location>
</feature>
<evidence type="ECO:0000256" key="2">
    <source>
        <dbReference type="ARBA" id="ARBA00007441"/>
    </source>
</evidence>
<evidence type="ECO:0000256" key="3">
    <source>
        <dbReference type="ARBA" id="ARBA00022576"/>
    </source>
</evidence>
<proteinExistence type="inferred from homology"/>
<dbReference type="EMBL" id="BOPD01000038">
    <property type="protein sequence ID" value="GIJ35915.1"/>
    <property type="molecule type" value="Genomic_DNA"/>
</dbReference>
<organism evidence="7 8">
    <name type="scientific">Micromonospora sediminimaris</name>
    <dbReference type="NCBI Taxonomy" id="547162"/>
    <lineage>
        <taxon>Bacteria</taxon>
        <taxon>Bacillati</taxon>
        <taxon>Actinomycetota</taxon>
        <taxon>Actinomycetes</taxon>
        <taxon>Micromonosporales</taxon>
        <taxon>Micromonosporaceae</taxon>
        <taxon>Micromonospora</taxon>
    </lineage>
</organism>
<evidence type="ECO:0000256" key="1">
    <source>
        <dbReference type="ARBA" id="ARBA00001933"/>
    </source>
</evidence>
<protein>
    <submittedName>
        <fullName evidence="7">Aminotransferase</fullName>
    </submittedName>
</protein>
<dbReference type="Proteomes" id="UP000607311">
    <property type="component" value="Unassembled WGS sequence"/>
</dbReference>
<dbReference type="InterPro" id="IPR050596">
    <property type="entry name" value="AspAT/PAT-like"/>
</dbReference>
<keyword evidence="3 7" id="KW-0032">Aminotransferase</keyword>
<dbReference type="Pfam" id="PF00155">
    <property type="entry name" value="Aminotran_1_2"/>
    <property type="match status" value="1"/>
</dbReference>